<gene>
    <name evidence="1" type="ORF">THF1D04_60177</name>
</gene>
<dbReference type="Proteomes" id="UP001295420">
    <property type="component" value="Unassembled WGS sequence"/>
</dbReference>
<evidence type="ECO:0000313" key="2">
    <source>
        <dbReference type="Proteomes" id="UP001295420"/>
    </source>
</evidence>
<evidence type="ECO:0000313" key="1">
    <source>
        <dbReference type="EMBL" id="CAH1540185.1"/>
    </source>
</evidence>
<dbReference type="EMBL" id="CAKMTQ010000056">
    <property type="protein sequence ID" value="CAH1540185.1"/>
    <property type="molecule type" value="Genomic_DNA"/>
</dbReference>
<organism evidence="1 2">
    <name type="scientific">Vibrio owensii</name>
    <dbReference type="NCBI Taxonomy" id="696485"/>
    <lineage>
        <taxon>Bacteria</taxon>
        <taxon>Pseudomonadati</taxon>
        <taxon>Pseudomonadota</taxon>
        <taxon>Gammaproteobacteria</taxon>
        <taxon>Vibrionales</taxon>
        <taxon>Vibrionaceae</taxon>
        <taxon>Vibrio</taxon>
    </lineage>
</organism>
<name>A0AAU9QCC0_9VIBR</name>
<dbReference type="AlphaFoldDB" id="A0AAU9QCC0"/>
<comment type="caution">
    <text evidence="1">The sequence shown here is derived from an EMBL/GenBank/DDBJ whole genome shotgun (WGS) entry which is preliminary data.</text>
</comment>
<accession>A0AAU9QCC0</accession>
<proteinExistence type="predicted"/>
<reference evidence="1" key="1">
    <citation type="submission" date="2022-01" db="EMBL/GenBank/DDBJ databases">
        <authorList>
            <person name="Lagorce A."/>
        </authorList>
    </citation>
    <scope>NUCLEOTIDE SEQUENCE</scope>
    <source>
        <strain evidence="1">Th15_F1_D04</strain>
    </source>
</reference>
<protein>
    <submittedName>
        <fullName evidence="1">Uncharacterized protein</fullName>
    </submittedName>
</protein>
<sequence length="38" mass="4308">MIDKIDPKFAHELILKPLEHPNINSATSANDKSYSIKK</sequence>